<evidence type="ECO:0000256" key="1">
    <source>
        <dbReference type="SAM" id="MobiDB-lite"/>
    </source>
</evidence>
<gene>
    <name evidence="2" type="ORF">CLF_108438</name>
</gene>
<proteinExistence type="predicted"/>
<accession>G7YI24</accession>
<dbReference type="Proteomes" id="UP000008909">
    <property type="component" value="Unassembled WGS sequence"/>
</dbReference>
<feature type="region of interest" description="Disordered" evidence="1">
    <location>
        <begin position="45"/>
        <end position="69"/>
    </location>
</feature>
<organism evidence="2 3">
    <name type="scientific">Clonorchis sinensis</name>
    <name type="common">Chinese liver fluke</name>
    <dbReference type="NCBI Taxonomy" id="79923"/>
    <lineage>
        <taxon>Eukaryota</taxon>
        <taxon>Metazoa</taxon>
        <taxon>Spiralia</taxon>
        <taxon>Lophotrochozoa</taxon>
        <taxon>Platyhelminthes</taxon>
        <taxon>Trematoda</taxon>
        <taxon>Digenea</taxon>
        <taxon>Opisthorchiida</taxon>
        <taxon>Opisthorchiata</taxon>
        <taxon>Opisthorchiidae</taxon>
        <taxon>Clonorchis</taxon>
    </lineage>
</organism>
<feature type="compositionally biased region" description="Polar residues" evidence="1">
    <location>
        <begin position="197"/>
        <end position="210"/>
    </location>
</feature>
<dbReference type="EMBL" id="DF143321">
    <property type="protein sequence ID" value="GAA52607.1"/>
    <property type="molecule type" value="Genomic_DNA"/>
</dbReference>
<protein>
    <submittedName>
        <fullName evidence="2">Uncharacterized protein</fullName>
    </submittedName>
</protein>
<feature type="region of interest" description="Disordered" evidence="1">
    <location>
        <begin position="92"/>
        <end position="117"/>
    </location>
</feature>
<feature type="region of interest" description="Disordered" evidence="1">
    <location>
        <begin position="182"/>
        <end position="212"/>
    </location>
</feature>
<name>G7YI24_CLOSI</name>
<evidence type="ECO:0000313" key="3">
    <source>
        <dbReference type="Proteomes" id="UP000008909"/>
    </source>
</evidence>
<reference evidence="2" key="1">
    <citation type="journal article" date="2011" name="Genome Biol.">
        <title>The draft genome of the carcinogenic human liver fluke Clonorchis sinensis.</title>
        <authorList>
            <person name="Wang X."/>
            <person name="Chen W."/>
            <person name="Huang Y."/>
            <person name="Sun J."/>
            <person name="Men J."/>
            <person name="Liu H."/>
            <person name="Luo F."/>
            <person name="Guo L."/>
            <person name="Lv X."/>
            <person name="Deng C."/>
            <person name="Zhou C."/>
            <person name="Fan Y."/>
            <person name="Li X."/>
            <person name="Huang L."/>
            <person name="Hu Y."/>
            <person name="Liang C."/>
            <person name="Hu X."/>
            <person name="Xu J."/>
            <person name="Yu X."/>
        </authorList>
    </citation>
    <scope>NUCLEOTIDE SEQUENCE [LARGE SCALE GENOMIC DNA]</scope>
    <source>
        <strain evidence="2">Henan</strain>
    </source>
</reference>
<sequence length="233" mass="25511">MGTARQSQQITKSNFYTSDAKDAVFNFTGVRPIPTIVERSCTYAPVPPGSTLREKRKSESIAPGSEEDVPPLKVYLSETAMSNHFAEMRLSTQDVSTTPNRTSSHALTGADFDDLGLPVDQDADQPVDGGDDTPVFELSQCLKDHLKEFPPEYSKEKLLRKILQPKPVLDLVPYDPTIVPPSFRSATKEEDEDESTVVPSNSIPTASSTEVMEAEGDSFSLLVSSTGFHPMEL</sequence>
<evidence type="ECO:0000313" key="2">
    <source>
        <dbReference type="EMBL" id="GAA52607.1"/>
    </source>
</evidence>
<keyword evidence="3" id="KW-1185">Reference proteome</keyword>
<reference key="2">
    <citation type="submission" date="2011-10" db="EMBL/GenBank/DDBJ databases">
        <title>The genome and transcriptome sequence of Clonorchis sinensis provide insights into the carcinogenic liver fluke.</title>
        <authorList>
            <person name="Wang X."/>
            <person name="Huang Y."/>
            <person name="Chen W."/>
            <person name="Liu H."/>
            <person name="Guo L."/>
            <person name="Chen Y."/>
            <person name="Luo F."/>
            <person name="Zhou W."/>
            <person name="Sun J."/>
            <person name="Mao Q."/>
            <person name="Liang P."/>
            <person name="Zhou C."/>
            <person name="Tian Y."/>
            <person name="Men J."/>
            <person name="Lv X."/>
            <person name="Huang L."/>
            <person name="Zhou J."/>
            <person name="Hu Y."/>
            <person name="Li R."/>
            <person name="Zhang F."/>
            <person name="Lei H."/>
            <person name="Li X."/>
            <person name="Hu X."/>
            <person name="Liang C."/>
            <person name="Xu J."/>
            <person name="Wu Z."/>
            <person name="Yu X."/>
        </authorList>
    </citation>
    <scope>NUCLEOTIDE SEQUENCE</scope>
    <source>
        <strain>Henan</strain>
    </source>
</reference>
<dbReference type="AlphaFoldDB" id="G7YI24"/>
<feature type="compositionally biased region" description="Polar residues" evidence="1">
    <location>
        <begin position="92"/>
        <end position="106"/>
    </location>
</feature>